<organism evidence="2">
    <name type="scientific">Rosellinia necatrix</name>
    <name type="common">White root-rot fungus</name>
    <dbReference type="NCBI Taxonomy" id="77044"/>
    <lineage>
        <taxon>Eukaryota</taxon>
        <taxon>Fungi</taxon>
        <taxon>Dikarya</taxon>
        <taxon>Ascomycota</taxon>
        <taxon>Pezizomycotina</taxon>
        <taxon>Sordariomycetes</taxon>
        <taxon>Xylariomycetidae</taxon>
        <taxon>Xylariales</taxon>
        <taxon>Xylariaceae</taxon>
        <taxon>Rosellinia</taxon>
    </lineage>
</organism>
<sequence>MQFLKPLLLGGLLCLQALGATVPSLDRRDIAPLPAVRTYVDINEARREHSGYALWTDGLKTCIAVVARDRAPRASQEYDKILAHVASKLCTDTEGPGMDDQINNIFALYDLAPFHIPEVYVIIPPPEMEGQNVFNEYVVQSVFAKAEERNFIKSFLIRDQTDVDKTGGSRLWIDGSKSVYWSQNMQLYGPPPA</sequence>
<keyword evidence="3" id="KW-1185">Reference proteome</keyword>
<name>A0A1W2TIA4_ROSNE</name>
<feature type="chain" id="PRO_5010707944" evidence="1">
    <location>
        <begin position="20"/>
        <end position="193"/>
    </location>
</feature>
<protein>
    <submittedName>
        <fullName evidence="2">Uncharacterized protein</fullName>
    </submittedName>
</protein>
<feature type="signal peptide" evidence="1">
    <location>
        <begin position="1"/>
        <end position="19"/>
    </location>
</feature>
<keyword evidence="1" id="KW-0732">Signal</keyword>
<dbReference type="Proteomes" id="UP000054516">
    <property type="component" value="Unassembled WGS sequence"/>
</dbReference>
<dbReference type="EMBL" id="DF977461">
    <property type="protein sequence ID" value="GAP87877.1"/>
    <property type="molecule type" value="Genomic_DNA"/>
</dbReference>
<gene>
    <name evidence="2" type="ORF">SAMD00023353_1601300</name>
</gene>
<proteinExistence type="predicted"/>
<dbReference type="AlphaFoldDB" id="A0A1W2TIA4"/>
<evidence type="ECO:0000313" key="3">
    <source>
        <dbReference type="Proteomes" id="UP000054516"/>
    </source>
</evidence>
<reference evidence="2" key="1">
    <citation type="submission" date="2016-03" db="EMBL/GenBank/DDBJ databases">
        <title>Draft genome sequence of Rosellinia necatrix.</title>
        <authorList>
            <person name="Kanematsu S."/>
        </authorList>
    </citation>
    <scope>NUCLEOTIDE SEQUENCE [LARGE SCALE GENOMIC DNA]</scope>
    <source>
        <strain evidence="2">W97</strain>
    </source>
</reference>
<evidence type="ECO:0000256" key="1">
    <source>
        <dbReference type="SAM" id="SignalP"/>
    </source>
</evidence>
<evidence type="ECO:0000313" key="2">
    <source>
        <dbReference type="EMBL" id="GAP87877.1"/>
    </source>
</evidence>
<dbReference type="OrthoDB" id="5171533at2759"/>
<accession>A0A1W2TIA4</accession>